<dbReference type="EMBL" id="LBTR01000017">
    <property type="protein sequence ID" value="KKQ45304.1"/>
    <property type="molecule type" value="Genomic_DNA"/>
</dbReference>
<name>A0A0G0K850_9BACT</name>
<dbReference type="AlphaFoldDB" id="A0A0G0K850"/>
<comment type="caution">
    <text evidence="1">The sequence shown here is derived from an EMBL/GenBank/DDBJ whole genome shotgun (WGS) entry which is preliminary data.</text>
</comment>
<organism evidence="1 2">
    <name type="scientific">Candidatus Woesebacteria bacterium GW2011_GWA1_37_8</name>
    <dbReference type="NCBI Taxonomy" id="1618546"/>
    <lineage>
        <taxon>Bacteria</taxon>
        <taxon>Candidatus Woeseibacteriota</taxon>
    </lineage>
</organism>
<evidence type="ECO:0000313" key="2">
    <source>
        <dbReference type="Proteomes" id="UP000034603"/>
    </source>
</evidence>
<reference evidence="1 2" key="1">
    <citation type="journal article" date="2015" name="Nature">
        <title>rRNA introns, odd ribosomes, and small enigmatic genomes across a large radiation of phyla.</title>
        <authorList>
            <person name="Brown C.T."/>
            <person name="Hug L.A."/>
            <person name="Thomas B.C."/>
            <person name="Sharon I."/>
            <person name="Castelle C.J."/>
            <person name="Singh A."/>
            <person name="Wilkins M.J."/>
            <person name="Williams K.H."/>
            <person name="Banfield J.F."/>
        </authorList>
    </citation>
    <scope>NUCLEOTIDE SEQUENCE [LARGE SCALE GENOMIC DNA]</scope>
</reference>
<dbReference type="Proteomes" id="UP000034603">
    <property type="component" value="Unassembled WGS sequence"/>
</dbReference>
<evidence type="ECO:0000313" key="1">
    <source>
        <dbReference type="EMBL" id="KKQ45304.1"/>
    </source>
</evidence>
<gene>
    <name evidence="1" type="ORF">US62_C0017G0023</name>
</gene>
<protein>
    <submittedName>
        <fullName evidence="1">Uncharacterized protein</fullName>
    </submittedName>
</protein>
<sequence>MSERAKAHPAYTTDWEDEIVNVLQIKPPTGLTHTDANMMCDSCAYHQSNPGPYCGGFQYGNGGNLNSAAISSEQPLRKKEWKILLTTAGCKAET</sequence>
<accession>A0A0G0K850</accession>
<proteinExistence type="predicted"/>